<protein>
    <submittedName>
        <fullName evidence="3">CPBP family glutamic-type intramembrane protease</fullName>
        <ecNumber evidence="3">3.4.-.-</ecNumber>
    </submittedName>
</protein>
<proteinExistence type="predicted"/>
<dbReference type="GO" id="GO:0008233">
    <property type="term" value="F:peptidase activity"/>
    <property type="evidence" value="ECO:0007669"/>
    <property type="project" value="UniProtKB-KW"/>
</dbReference>
<dbReference type="GO" id="GO:0006508">
    <property type="term" value="P:proteolysis"/>
    <property type="evidence" value="ECO:0007669"/>
    <property type="project" value="UniProtKB-KW"/>
</dbReference>
<evidence type="ECO:0000313" key="3">
    <source>
        <dbReference type="EMBL" id="MDT0644857.1"/>
    </source>
</evidence>
<comment type="caution">
    <text evidence="3">The sequence shown here is derived from an EMBL/GenBank/DDBJ whole genome shotgun (WGS) entry which is preliminary data.</text>
</comment>
<sequence length="206" mass="24067">MVACYFGFFTLIGILNSIFPGIDLDKYEQTELFQMLDESPLRFALMALVVAPVLEEGIFRSLIKPSENDIFFFICTWMVIFGAFLIPENVYWALSFALLLVSAILIFLFLKEFTTKNLISASQKILIRYYKPLWLLFAFFFGLVHIYNYVEVFEINIALFLLVFPRMIAGYFFGKVKIENHGLIWPILMHMMNNGIIVFFLFPKLQ</sequence>
<evidence type="ECO:0000259" key="2">
    <source>
        <dbReference type="Pfam" id="PF02517"/>
    </source>
</evidence>
<accession>A0ABU3CES6</accession>
<dbReference type="Pfam" id="PF02517">
    <property type="entry name" value="Rce1-like"/>
    <property type="match status" value="1"/>
</dbReference>
<feature type="transmembrane region" description="Helical" evidence="1">
    <location>
        <begin position="155"/>
        <end position="174"/>
    </location>
</feature>
<gene>
    <name evidence="3" type="ORF">RM553_18615</name>
</gene>
<feature type="domain" description="CAAX prenyl protease 2/Lysostaphin resistance protein A-like" evidence="2">
    <location>
        <begin position="131"/>
        <end position="195"/>
    </location>
</feature>
<feature type="transmembrane region" description="Helical" evidence="1">
    <location>
        <begin position="41"/>
        <end position="58"/>
    </location>
</feature>
<organism evidence="3 4">
    <name type="scientific">Autumnicola tepida</name>
    <dbReference type="NCBI Taxonomy" id="3075595"/>
    <lineage>
        <taxon>Bacteria</taxon>
        <taxon>Pseudomonadati</taxon>
        <taxon>Bacteroidota</taxon>
        <taxon>Flavobacteriia</taxon>
        <taxon>Flavobacteriales</taxon>
        <taxon>Flavobacteriaceae</taxon>
        <taxon>Autumnicola</taxon>
    </lineage>
</organism>
<keyword evidence="1" id="KW-0472">Membrane</keyword>
<dbReference type="RefSeq" id="WP_311536471.1">
    <property type="nucleotide sequence ID" value="NZ_JAVRHQ010000038.1"/>
</dbReference>
<dbReference type="InterPro" id="IPR003675">
    <property type="entry name" value="Rce1/LyrA-like_dom"/>
</dbReference>
<feature type="transmembrane region" description="Helical" evidence="1">
    <location>
        <begin position="92"/>
        <end position="110"/>
    </location>
</feature>
<evidence type="ECO:0000256" key="1">
    <source>
        <dbReference type="SAM" id="Phobius"/>
    </source>
</evidence>
<keyword evidence="3" id="KW-0378">Hydrolase</keyword>
<feature type="transmembrane region" description="Helical" evidence="1">
    <location>
        <begin position="70"/>
        <end position="86"/>
    </location>
</feature>
<dbReference type="EC" id="3.4.-.-" evidence="3"/>
<keyword evidence="1" id="KW-1133">Transmembrane helix</keyword>
<evidence type="ECO:0000313" key="4">
    <source>
        <dbReference type="Proteomes" id="UP001262889"/>
    </source>
</evidence>
<keyword evidence="3" id="KW-0645">Protease</keyword>
<keyword evidence="4" id="KW-1185">Reference proteome</keyword>
<feature type="transmembrane region" description="Helical" evidence="1">
    <location>
        <begin position="131"/>
        <end position="149"/>
    </location>
</feature>
<reference evidence="3 4" key="1">
    <citation type="submission" date="2023-09" db="EMBL/GenBank/DDBJ databases">
        <authorList>
            <person name="Rey-Velasco X."/>
        </authorList>
    </citation>
    <scope>NUCLEOTIDE SEQUENCE [LARGE SCALE GENOMIC DNA]</scope>
    <source>
        <strain evidence="3 4">F363</strain>
    </source>
</reference>
<feature type="transmembrane region" description="Helical" evidence="1">
    <location>
        <begin position="183"/>
        <end position="202"/>
    </location>
</feature>
<dbReference type="Proteomes" id="UP001262889">
    <property type="component" value="Unassembled WGS sequence"/>
</dbReference>
<dbReference type="EMBL" id="JAVRHQ010000038">
    <property type="protein sequence ID" value="MDT0644857.1"/>
    <property type="molecule type" value="Genomic_DNA"/>
</dbReference>
<name>A0ABU3CES6_9FLAO</name>
<keyword evidence="1" id="KW-0812">Transmembrane</keyword>